<dbReference type="NCBIfam" id="TIGR00996">
    <property type="entry name" value="Mtu_fam_mce"/>
    <property type="match status" value="1"/>
</dbReference>
<feature type="region of interest" description="Disordered" evidence="1">
    <location>
        <begin position="336"/>
        <end position="430"/>
    </location>
</feature>
<feature type="domain" description="Mce/MlaD" evidence="3">
    <location>
        <begin position="40"/>
        <end position="115"/>
    </location>
</feature>
<dbReference type="KEGG" id="tcu:Tcur_4341"/>
<feature type="compositionally biased region" description="Basic and acidic residues" evidence="1">
    <location>
        <begin position="342"/>
        <end position="371"/>
    </location>
</feature>
<dbReference type="AlphaFoldDB" id="D1A398"/>
<dbReference type="GO" id="GO:0005576">
    <property type="term" value="C:extracellular region"/>
    <property type="evidence" value="ECO:0007669"/>
    <property type="project" value="TreeGrafter"/>
</dbReference>
<evidence type="ECO:0000259" key="4">
    <source>
        <dbReference type="Pfam" id="PF11887"/>
    </source>
</evidence>
<dbReference type="Proteomes" id="UP000001918">
    <property type="component" value="Chromosome"/>
</dbReference>
<evidence type="ECO:0000259" key="3">
    <source>
        <dbReference type="Pfam" id="PF02470"/>
    </source>
</evidence>
<keyword evidence="2" id="KW-0472">Membrane</keyword>
<dbReference type="Pfam" id="PF11887">
    <property type="entry name" value="Mce4_CUP1"/>
    <property type="match status" value="1"/>
</dbReference>
<keyword evidence="2" id="KW-0812">Transmembrane</keyword>
<evidence type="ECO:0000256" key="2">
    <source>
        <dbReference type="SAM" id="Phobius"/>
    </source>
</evidence>
<sequence>MILKRGVKIQLLAFLVITVVGISVVAVRYIGIGREALGRQYTVYVDLTESGGVFTNAEVTYRGVTVGRVGPMELTDTGIRVKLLLDSDHKIPWDGTVAVVANRSAVGEQYIDLQPTKKPGPDGKISGPYLGDGGKYDTIPADRTRLPVSTAELLRNVDKLISSVNPQHLRTIVDELDKAFNGSASDLQAILDDSNRLLQTAEESYDDTSRLLHNSRTVLDTQRQMGGHIRAFARDLNTLTTQLRRDDPALRSTLDATVPASAEATELIDELSPTLPVLLANMTVTGQVMTSRIAGLRSLFILYPMTVAGAFTVTPGDGTQHLGLVLNLDAPAPCTTGYPGTDYRRWPQDTSKRKVRTDISCKEPKNSDKVVRGARNTPPEARRPYPRVPEGATEGAGFPERTAAQQERTAQAQATPSPSSKEDEQQGGLTTLTGNTLYVPVSSGSVQLAGYDPATGAVYGPDGKQYLLGYSGGQQRLLGDSSWKMLLLGPLSR</sequence>
<gene>
    <name evidence="5" type="ordered locus">Tcur_4341</name>
</gene>
<feature type="transmembrane region" description="Helical" evidence="2">
    <location>
        <begin position="12"/>
        <end position="31"/>
    </location>
</feature>
<dbReference type="EMBL" id="CP001738">
    <property type="protein sequence ID" value="ACY99868.1"/>
    <property type="molecule type" value="Genomic_DNA"/>
</dbReference>
<dbReference type="RefSeq" id="WP_012854651.1">
    <property type="nucleotide sequence ID" value="NC_013510.1"/>
</dbReference>
<dbReference type="PANTHER" id="PTHR33371:SF16">
    <property type="entry name" value="MCE-FAMILY PROTEIN MCE3F"/>
    <property type="match status" value="1"/>
</dbReference>
<dbReference type="HOGENOM" id="CLU_032980_0_0_11"/>
<accession>D1A398</accession>
<evidence type="ECO:0000256" key="1">
    <source>
        <dbReference type="SAM" id="MobiDB-lite"/>
    </source>
</evidence>
<feature type="domain" description="Mammalian cell entry C-terminal" evidence="4">
    <location>
        <begin position="137"/>
        <end position="294"/>
    </location>
</feature>
<keyword evidence="6" id="KW-1185">Reference proteome</keyword>
<dbReference type="PANTHER" id="PTHR33371">
    <property type="entry name" value="INTERMEMBRANE PHOSPHOLIPID TRANSPORT SYSTEM BINDING PROTEIN MLAD-RELATED"/>
    <property type="match status" value="1"/>
</dbReference>
<evidence type="ECO:0000313" key="6">
    <source>
        <dbReference type="Proteomes" id="UP000001918"/>
    </source>
</evidence>
<dbReference type="InterPro" id="IPR005693">
    <property type="entry name" value="Mce"/>
</dbReference>
<dbReference type="Pfam" id="PF02470">
    <property type="entry name" value="MlaD"/>
    <property type="match status" value="1"/>
</dbReference>
<dbReference type="eggNOG" id="COG1463">
    <property type="taxonomic scope" value="Bacteria"/>
</dbReference>
<dbReference type="STRING" id="471852.Tcur_4341"/>
<feature type="compositionally biased region" description="Low complexity" evidence="1">
    <location>
        <begin position="400"/>
        <end position="415"/>
    </location>
</feature>
<organism evidence="5 6">
    <name type="scientific">Thermomonospora curvata (strain ATCC 19995 / DSM 43183 / JCM 3096 / KCTC 9072 / NBRC 15933 / NCIMB 10081 / Henssen B9)</name>
    <dbReference type="NCBI Taxonomy" id="471852"/>
    <lineage>
        <taxon>Bacteria</taxon>
        <taxon>Bacillati</taxon>
        <taxon>Actinomycetota</taxon>
        <taxon>Actinomycetes</taxon>
        <taxon>Streptosporangiales</taxon>
        <taxon>Thermomonosporaceae</taxon>
        <taxon>Thermomonospora</taxon>
    </lineage>
</organism>
<evidence type="ECO:0000313" key="5">
    <source>
        <dbReference type="EMBL" id="ACY99868.1"/>
    </source>
</evidence>
<reference evidence="5 6" key="1">
    <citation type="journal article" date="2011" name="Stand. Genomic Sci.">
        <title>Complete genome sequence of Thermomonospora curvata type strain (B9).</title>
        <authorList>
            <person name="Chertkov O."/>
            <person name="Sikorski J."/>
            <person name="Nolan M."/>
            <person name="Lapidus A."/>
            <person name="Lucas S."/>
            <person name="Del Rio T.G."/>
            <person name="Tice H."/>
            <person name="Cheng J.F."/>
            <person name="Goodwin L."/>
            <person name="Pitluck S."/>
            <person name="Liolios K."/>
            <person name="Ivanova N."/>
            <person name="Mavromatis K."/>
            <person name="Mikhailova N."/>
            <person name="Ovchinnikova G."/>
            <person name="Pati A."/>
            <person name="Chen A."/>
            <person name="Palaniappan K."/>
            <person name="Djao O.D."/>
            <person name="Land M."/>
            <person name="Hauser L."/>
            <person name="Chang Y.J."/>
            <person name="Jeffries C.D."/>
            <person name="Brettin T."/>
            <person name="Han C."/>
            <person name="Detter J.C."/>
            <person name="Rohde M."/>
            <person name="Goker M."/>
            <person name="Woyke T."/>
            <person name="Bristow J."/>
            <person name="Eisen J.A."/>
            <person name="Markowitz V."/>
            <person name="Hugenholtz P."/>
            <person name="Klenk H.P."/>
            <person name="Kyrpides N.C."/>
        </authorList>
    </citation>
    <scope>NUCLEOTIDE SEQUENCE [LARGE SCALE GENOMIC DNA]</scope>
    <source>
        <strain evidence="6">ATCC 19995 / DSM 43183 / JCM 3096 / KCTC 9072 / NBRC 15933 / NCIMB 10081 / Henssen B9</strain>
    </source>
</reference>
<dbReference type="OrthoDB" id="4741753at2"/>
<protein>
    <submittedName>
        <fullName evidence="5">Virulence factor Mce family protein</fullName>
    </submittedName>
</protein>
<keyword evidence="2" id="KW-1133">Transmembrane helix</keyword>
<dbReference type="InterPro" id="IPR003399">
    <property type="entry name" value="Mce/MlaD"/>
</dbReference>
<dbReference type="InterPro" id="IPR052336">
    <property type="entry name" value="MlaD_Phospholipid_Transporter"/>
</dbReference>
<dbReference type="InterPro" id="IPR024516">
    <property type="entry name" value="Mce_C"/>
</dbReference>
<proteinExistence type="predicted"/>
<name>D1A398_THECD</name>